<dbReference type="GO" id="GO:0010124">
    <property type="term" value="P:phenylacetate catabolic process"/>
    <property type="evidence" value="ECO:0007669"/>
    <property type="project" value="InterPro"/>
</dbReference>
<name>A0A220MKY6_9BACL</name>
<dbReference type="Proteomes" id="UP000197781">
    <property type="component" value="Chromosome"/>
</dbReference>
<accession>A0A220MKY6</accession>
<reference evidence="1 2" key="1">
    <citation type="submission" date="2016-11" db="EMBL/GenBank/DDBJ databases">
        <authorList>
            <person name="Jaros S."/>
            <person name="Januszkiewicz K."/>
            <person name="Wedrychowicz H."/>
        </authorList>
    </citation>
    <scope>NUCLEOTIDE SEQUENCE [LARGE SCALE GENOMIC DNA]</scope>
    <source>
        <strain evidence="1 2">NF2</strain>
    </source>
</reference>
<evidence type="ECO:0000313" key="2">
    <source>
        <dbReference type="Proteomes" id="UP000197781"/>
    </source>
</evidence>
<dbReference type="InterPro" id="IPR007814">
    <property type="entry name" value="PaaA_PaaC"/>
</dbReference>
<dbReference type="PANTHER" id="PTHR30458:SF0">
    <property type="entry name" value="1,2-PHENYLACETYL-COA EPOXIDASE, SUBUNIT C"/>
    <property type="match status" value="1"/>
</dbReference>
<protein>
    <submittedName>
        <fullName evidence="1">Phenylacetate-CoA oxygenase subunit PaaI</fullName>
    </submittedName>
</protein>
<dbReference type="PANTHER" id="PTHR30458">
    <property type="entry name" value="PHENYLACETIC ACID DEGRADATION PROTEIN PAA"/>
    <property type="match status" value="1"/>
</dbReference>
<sequence>MADRLHVETVEAAKQNPAFAKALTDLLFQLADDDFILAYRGSEWLGLAPHIEEDVAFSSMSQDMMGHAVMFYEMLEQLGVGKADDLAQLREAKAFSNAILVERKNGDGEYNDHPHYDWAYAIVRSYVYGLYKQVRLEALTQSSYVPLALVSRKMMTEHRYHLMHWQVWLKQLANSTADARQRLEAAIAKVWKDAGELPHLGPNQVDIVQLGLIAEEEQLKQKWLTLTKDIFEKAGLEWPGEPGVPQERGRHGEHTADLVQALATLSEVYRIDPAAGW</sequence>
<dbReference type="Gene3D" id="1.20.1260.10">
    <property type="match status" value="1"/>
</dbReference>
<dbReference type="PIRSF" id="PIRSF037834">
    <property type="entry name" value="PA_CoA_Oase3"/>
    <property type="match status" value="1"/>
</dbReference>
<dbReference type="InterPro" id="IPR009078">
    <property type="entry name" value="Ferritin-like_SF"/>
</dbReference>
<dbReference type="AlphaFoldDB" id="A0A220MKY6"/>
<dbReference type="NCBIfam" id="TIGR02158">
    <property type="entry name" value="PA_CoA_Oxy3"/>
    <property type="match status" value="1"/>
</dbReference>
<evidence type="ECO:0000313" key="1">
    <source>
        <dbReference type="EMBL" id="ASJ55757.1"/>
    </source>
</evidence>
<dbReference type="EMBL" id="CP018145">
    <property type="protein sequence ID" value="ASJ55757.1"/>
    <property type="molecule type" value="Genomic_DNA"/>
</dbReference>
<dbReference type="InterPro" id="IPR012347">
    <property type="entry name" value="Ferritin-like"/>
</dbReference>
<organism evidence="1 2">
    <name type="scientific">Brevibacillus formosus</name>
    <dbReference type="NCBI Taxonomy" id="54913"/>
    <lineage>
        <taxon>Bacteria</taxon>
        <taxon>Bacillati</taxon>
        <taxon>Bacillota</taxon>
        <taxon>Bacilli</taxon>
        <taxon>Bacillales</taxon>
        <taxon>Paenibacillaceae</taxon>
        <taxon>Brevibacillus</taxon>
    </lineage>
</organism>
<dbReference type="RefSeq" id="WP_088909390.1">
    <property type="nucleotide sequence ID" value="NZ_CP018145.1"/>
</dbReference>
<gene>
    <name evidence="1" type="ORF">BP422_20695</name>
</gene>
<dbReference type="Pfam" id="PF05138">
    <property type="entry name" value="PaaA_PaaC"/>
    <property type="match status" value="1"/>
</dbReference>
<dbReference type="InterPro" id="IPR011882">
    <property type="entry name" value="PaaC"/>
</dbReference>
<proteinExistence type="predicted"/>
<dbReference type="KEGG" id="bfm:BP422_20695"/>
<dbReference type="GO" id="GO:0005829">
    <property type="term" value="C:cytosol"/>
    <property type="evidence" value="ECO:0007669"/>
    <property type="project" value="TreeGrafter"/>
</dbReference>
<dbReference type="InterPro" id="IPR052703">
    <property type="entry name" value="Aromatic_CoA_ox/epox"/>
</dbReference>
<dbReference type="SUPFAM" id="SSF47240">
    <property type="entry name" value="Ferritin-like"/>
    <property type="match status" value="1"/>
</dbReference>